<evidence type="ECO:0000313" key="4">
    <source>
        <dbReference type="Proteomes" id="UP001529510"/>
    </source>
</evidence>
<feature type="non-terminal residue" evidence="3">
    <location>
        <position position="1"/>
    </location>
</feature>
<feature type="compositionally biased region" description="Acidic residues" evidence="1">
    <location>
        <begin position="13"/>
        <end position="33"/>
    </location>
</feature>
<reference evidence="3 4" key="1">
    <citation type="submission" date="2024-05" db="EMBL/GenBank/DDBJ databases">
        <title>Genome sequencing and assembly of Indian major carp, Cirrhinus mrigala (Hamilton, 1822).</title>
        <authorList>
            <person name="Mohindra V."/>
            <person name="Chowdhury L.M."/>
            <person name="Lal K."/>
            <person name="Jena J.K."/>
        </authorList>
    </citation>
    <scope>NUCLEOTIDE SEQUENCE [LARGE SCALE GENOMIC DNA]</scope>
    <source>
        <strain evidence="3">CM1030</strain>
        <tissue evidence="3">Blood</tissue>
    </source>
</reference>
<proteinExistence type="predicted"/>
<protein>
    <recommendedName>
        <fullName evidence="2">Piezo TM1-24 domain-containing protein</fullName>
    </recommendedName>
</protein>
<keyword evidence="4" id="KW-1185">Reference proteome</keyword>
<feature type="domain" description="Piezo TM1-24" evidence="2">
    <location>
        <begin position="3"/>
        <end position="59"/>
    </location>
</feature>
<dbReference type="Pfam" id="PF24871">
    <property type="entry name" value="Piezo_TM1-24"/>
    <property type="match status" value="1"/>
</dbReference>
<organism evidence="3 4">
    <name type="scientific">Cirrhinus mrigala</name>
    <name type="common">Mrigala</name>
    <dbReference type="NCBI Taxonomy" id="683832"/>
    <lineage>
        <taxon>Eukaryota</taxon>
        <taxon>Metazoa</taxon>
        <taxon>Chordata</taxon>
        <taxon>Craniata</taxon>
        <taxon>Vertebrata</taxon>
        <taxon>Euteleostomi</taxon>
        <taxon>Actinopterygii</taxon>
        <taxon>Neopterygii</taxon>
        <taxon>Teleostei</taxon>
        <taxon>Ostariophysi</taxon>
        <taxon>Cypriniformes</taxon>
        <taxon>Cyprinidae</taxon>
        <taxon>Labeoninae</taxon>
        <taxon>Labeonini</taxon>
        <taxon>Cirrhinus</taxon>
    </lineage>
</organism>
<evidence type="ECO:0000256" key="1">
    <source>
        <dbReference type="SAM" id="MobiDB-lite"/>
    </source>
</evidence>
<comment type="caution">
    <text evidence="3">The sequence shown here is derived from an EMBL/GenBank/DDBJ whole genome shotgun (WGS) entry which is preliminary data.</text>
</comment>
<evidence type="ECO:0000313" key="3">
    <source>
        <dbReference type="EMBL" id="KAL0201780.1"/>
    </source>
</evidence>
<gene>
    <name evidence="3" type="ORF">M9458_004967</name>
</gene>
<name>A0ABD0RTB9_CIRMR</name>
<feature type="region of interest" description="Disordered" evidence="1">
    <location>
        <begin position="1"/>
        <end position="37"/>
    </location>
</feature>
<dbReference type="Proteomes" id="UP001529510">
    <property type="component" value="Unassembled WGS sequence"/>
</dbReference>
<dbReference type="EMBL" id="JAMKFB020000002">
    <property type="protein sequence ID" value="KAL0201780.1"/>
    <property type="molecule type" value="Genomic_DNA"/>
</dbReference>
<dbReference type="AlphaFoldDB" id="A0ABD0RTB9"/>
<sequence length="63" mass="7324">KTDENTNEILDSQLEEEEEKTDAEEEEEEEEEGGPPGALVKVFKFVMKQSYICALIAMMWKKR</sequence>
<evidence type="ECO:0000259" key="2">
    <source>
        <dbReference type="Pfam" id="PF24871"/>
    </source>
</evidence>
<dbReference type="InterPro" id="IPR056769">
    <property type="entry name" value="Piezo_TM1-24"/>
</dbReference>
<accession>A0ABD0RTB9</accession>